<sequence>MKRHIPALLALPIMLSAMSCRPADLQGSPQVRVRETFADPKGVWRDRPAGWGRAITKPPFAMEELARRCIPRLLANCETFKGGYLSAPGRPRIYWQIQEGEPGENAASAGFTLFVEADASLIPIFWAAEANAYEAPVVFWTGGGADPIIAIAGVMEGNGHYNADALFR</sequence>
<name>A0A0B4CBB6_9CAUL</name>
<dbReference type="RefSeq" id="WP_039245793.1">
    <property type="nucleotide sequence ID" value="NZ_JWSY01000010.1"/>
</dbReference>
<evidence type="ECO:0000256" key="1">
    <source>
        <dbReference type="SAM" id="SignalP"/>
    </source>
</evidence>
<evidence type="ECO:0000313" key="3">
    <source>
        <dbReference type="Proteomes" id="UP000031166"/>
    </source>
</evidence>
<protein>
    <submittedName>
        <fullName evidence="2">Uncharacterized protein</fullName>
    </submittedName>
</protein>
<dbReference type="AlphaFoldDB" id="A0A0B4CBB6"/>
<proteinExistence type="predicted"/>
<keyword evidence="1" id="KW-0732">Signal</keyword>
<reference evidence="2 3" key="1">
    <citation type="submission" date="2014-12" db="EMBL/GenBank/DDBJ databases">
        <title>Genome sequencing of Brevundimonas nasdae TPW30.</title>
        <authorList>
            <person name="Tan P.W."/>
            <person name="Chan K.-G."/>
        </authorList>
    </citation>
    <scope>NUCLEOTIDE SEQUENCE [LARGE SCALE GENOMIC DNA]</scope>
    <source>
        <strain evidence="2 3">TPW30</strain>
    </source>
</reference>
<organism evidence="2 3">
    <name type="scientific">Brevundimonas nasdae</name>
    <dbReference type="NCBI Taxonomy" id="172043"/>
    <lineage>
        <taxon>Bacteria</taxon>
        <taxon>Pseudomonadati</taxon>
        <taxon>Pseudomonadota</taxon>
        <taxon>Alphaproteobacteria</taxon>
        <taxon>Caulobacterales</taxon>
        <taxon>Caulobacteraceae</taxon>
        <taxon>Brevundimonas</taxon>
    </lineage>
</organism>
<feature type="signal peptide" evidence="1">
    <location>
        <begin position="1"/>
        <end position="22"/>
    </location>
</feature>
<comment type="caution">
    <text evidence="2">The sequence shown here is derived from an EMBL/GenBank/DDBJ whole genome shotgun (WGS) entry which is preliminary data.</text>
</comment>
<accession>A0A0B4CBB6</accession>
<feature type="chain" id="PRO_5002088091" evidence="1">
    <location>
        <begin position="23"/>
        <end position="168"/>
    </location>
</feature>
<dbReference type="PROSITE" id="PS51257">
    <property type="entry name" value="PROKAR_LIPOPROTEIN"/>
    <property type="match status" value="1"/>
</dbReference>
<gene>
    <name evidence="2" type="ORF">RM53_08010</name>
</gene>
<evidence type="ECO:0000313" key="2">
    <source>
        <dbReference type="EMBL" id="KIC58599.1"/>
    </source>
</evidence>
<dbReference type="STRING" id="172043.RM53_08010"/>
<dbReference type="EMBL" id="JWSY01000010">
    <property type="protein sequence ID" value="KIC58599.1"/>
    <property type="molecule type" value="Genomic_DNA"/>
</dbReference>
<dbReference type="Proteomes" id="UP000031166">
    <property type="component" value="Unassembled WGS sequence"/>
</dbReference>